<evidence type="ECO:0000313" key="6">
    <source>
        <dbReference type="Proteomes" id="UP000193719"/>
    </source>
</evidence>
<dbReference type="Proteomes" id="UP000193719">
    <property type="component" value="Unassembled WGS sequence"/>
</dbReference>
<dbReference type="GO" id="GO:0016787">
    <property type="term" value="F:hydrolase activity"/>
    <property type="evidence" value="ECO:0007669"/>
    <property type="project" value="UniProtKB-KW"/>
</dbReference>
<keyword evidence="2 3" id="KW-0378">Hydrolase</keyword>
<dbReference type="Gene3D" id="3.40.50.1820">
    <property type="entry name" value="alpha/beta hydrolase"/>
    <property type="match status" value="1"/>
</dbReference>
<dbReference type="InterPro" id="IPR029058">
    <property type="entry name" value="AB_hydrolase_fold"/>
</dbReference>
<sequence>MDTIVETKNGKIEGFIENGINKWYGIPYAKPPIGELRFRRSVPYDSWEGIKPCKKFGKKPVQFMKKVKLSSSKLESEDCLFLNVWRKNSEAKKLPVYVWIHGGYLHYGDSSDPLFDGSHFAEEDIVYVNINYRLGPMGCYDFSLYNPDRYDSNCTFSDQILALTWVKENIEAFGGDSNNITIAGESSGGCSVCALLTSPKTKGLFQKVICQSGLPDSFPTKKTMKMAMDLFLSYLNITPETIDTISTIDTERLKKATNKLNKNLSKVHPGCYMPGIMYDDLLPEDCYDCIKKGYTEGVKLIVGTTLDEGSFFYLLHTYPDTWKKVKEYCDICNFEKDFSEVENVYTHLKTEKKKVIDVNTDLLFLVGSTKLADCQSAVEDVWMYKFNYAPLLLKMIGLDATHGIDVSICNKNADKDYLWFMTPSKAKRQLMKEMFGSWVNFAKTGDPNGDHLPVEWKKYDTTHRMTYFFNESSELVENPVKDKFELWKELKYDPPVQDQK</sequence>
<dbReference type="AlphaFoldDB" id="A0A1Y1V5L0"/>
<dbReference type="PANTHER" id="PTHR43142:SF1">
    <property type="entry name" value="CARBOXYLIC ESTER HYDROLASE"/>
    <property type="match status" value="1"/>
</dbReference>
<evidence type="ECO:0000256" key="3">
    <source>
        <dbReference type="RuleBase" id="RU361235"/>
    </source>
</evidence>
<dbReference type="PROSITE" id="PS00122">
    <property type="entry name" value="CARBOXYLESTERASE_B_1"/>
    <property type="match status" value="1"/>
</dbReference>
<evidence type="ECO:0000256" key="2">
    <source>
        <dbReference type="ARBA" id="ARBA00022801"/>
    </source>
</evidence>
<dbReference type="STRING" id="1754191.A0A1Y1V5L0"/>
<evidence type="ECO:0000259" key="4">
    <source>
        <dbReference type="Pfam" id="PF00135"/>
    </source>
</evidence>
<dbReference type="EMBL" id="MCFH01000035">
    <property type="protein sequence ID" value="ORX46452.1"/>
    <property type="molecule type" value="Genomic_DNA"/>
</dbReference>
<feature type="domain" description="Carboxylesterase type B" evidence="4">
    <location>
        <begin position="2"/>
        <end position="474"/>
    </location>
</feature>
<dbReference type="Pfam" id="PF00135">
    <property type="entry name" value="COesterase"/>
    <property type="match status" value="1"/>
</dbReference>
<protein>
    <recommendedName>
        <fullName evidence="3">Carboxylic ester hydrolase</fullName>
        <ecNumber evidence="3">3.1.1.-</ecNumber>
    </recommendedName>
</protein>
<keyword evidence="6" id="KW-1185">Reference proteome</keyword>
<organism evidence="5 6">
    <name type="scientific">Piromyces finnis</name>
    <dbReference type="NCBI Taxonomy" id="1754191"/>
    <lineage>
        <taxon>Eukaryota</taxon>
        <taxon>Fungi</taxon>
        <taxon>Fungi incertae sedis</taxon>
        <taxon>Chytridiomycota</taxon>
        <taxon>Chytridiomycota incertae sedis</taxon>
        <taxon>Neocallimastigomycetes</taxon>
        <taxon>Neocallimastigales</taxon>
        <taxon>Neocallimastigaceae</taxon>
        <taxon>Piromyces</taxon>
    </lineage>
</organism>
<dbReference type="OrthoDB" id="2134434at2759"/>
<dbReference type="InterPro" id="IPR002018">
    <property type="entry name" value="CarbesteraseB"/>
</dbReference>
<evidence type="ECO:0000256" key="1">
    <source>
        <dbReference type="ARBA" id="ARBA00005964"/>
    </source>
</evidence>
<dbReference type="EC" id="3.1.1.-" evidence="3"/>
<comment type="similarity">
    <text evidence="1 3">Belongs to the type-B carboxylesterase/lipase family.</text>
</comment>
<dbReference type="PANTHER" id="PTHR43142">
    <property type="entry name" value="CARBOXYLIC ESTER HYDROLASE"/>
    <property type="match status" value="1"/>
</dbReference>
<proteinExistence type="inferred from homology"/>
<reference evidence="5 6" key="2">
    <citation type="submission" date="2016-08" db="EMBL/GenBank/DDBJ databases">
        <title>Pervasive Adenine N6-methylation of Active Genes in Fungi.</title>
        <authorList>
            <consortium name="DOE Joint Genome Institute"/>
            <person name="Mondo S.J."/>
            <person name="Dannebaum R.O."/>
            <person name="Kuo R.C."/>
            <person name="Labutti K."/>
            <person name="Haridas S."/>
            <person name="Kuo A."/>
            <person name="Salamov A."/>
            <person name="Ahrendt S.R."/>
            <person name="Lipzen A."/>
            <person name="Sullivan W."/>
            <person name="Andreopoulos W.B."/>
            <person name="Clum A."/>
            <person name="Lindquist E."/>
            <person name="Daum C."/>
            <person name="Ramamoorthy G.K."/>
            <person name="Gryganskyi A."/>
            <person name="Culley D."/>
            <person name="Magnuson J.K."/>
            <person name="James T.Y."/>
            <person name="O'Malley M.A."/>
            <person name="Stajich J.E."/>
            <person name="Spatafora J.W."/>
            <person name="Visel A."/>
            <person name="Grigoriev I.V."/>
        </authorList>
    </citation>
    <scope>NUCLEOTIDE SEQUENCE [LARGE SCALE GENOMIC DNA]</scope>
    <source>
        <strain evidence="6">finn</strain>
    </source>
</reference>
<comment type="caution">
    <text evidence="5">The sequence shown here is derived from an EMBL/GenBank/DDBJ whole genome shotgun (WGS) entry which is preliminary data.</text>
</comment>
<dbReference type="InterPro" id="IPR019826">
    <property type="entry name" value="Carboxylesterase_B_AS"/>
</dbReference>
<accession>A0A1Y1V5L0</accession>
<gene>
    <name evidence="5" type="ORF">BCR36DRAFT_585266</name>
</gene>
<evidence type="ECO:0000313" key="5">
    <source>
        <dbReference type="EMBL" id="ORX46452.1"/>
    </source>
</evidence>
<dbReference type="SUPFAM" id="SSF53474">
    <property type="entry name" value="alpha/beta-Hydrolases"/>
    <property type="match status" value="1"/>
</dbReference>
<reference evidence="5 6" key="1">
    <citation type="submission" date="2016-08" db="EMBL/GenBank/DDBJ databases">
        <title>Genomes of anaerobic fungi encode conserved fungal cellulosomes for biomass hydrolysis.</title>
        <authorList>
            <consortium name="DOE Joint Genome Institute"/>
            <person name="Haitjema C.H."/>
            <person name="Gilmore S.P."/>
            <person name="Henske J.K."/>
            <person name="Solomon K.V."/>
            <person name="De Groot R."/>
            <person name="Kuo A."/>
            <person name="Mondo S.J."/>
            <person name="Salamov A.A."/>
            <person name="Labutti K."/>
            <person name="Zhao Z."/>
            <person name="Chiniquy J."/>
            <person name="Barry K."/>
            <person name="Brewer H.M."/>
            <person name="Purvine S.O."/>
            <person name="Wright A.T."/>
            <person name="Boxma B."/>
            <person name="Van Alen T."/>
            <person name="Hackstein J.H."/>
            <person name="Baker S.E."/>
            <person name="Grigoriev I.V."/>
            <person name="O'Malley M.A."/>
        </authorList>
    </citation>
    <scope>NUCLEOTIDE SEQUENCE [LARGE SCALE GENOMIC DNA]</scope>
    <source>
        <strain evidence="6">finn</strain>
    </source>
</reference>
<name>A0A1Y1V5L0_9FUNG</name>